<dbReference type="SUPFAM" id="SSF89957">
    <property type="entry name" value="MTH1187/YkoF-like"/>
    <property type="match status" value="1"/>
</dbReference>
<feature type="domain" description="Thiamine-binding protein" evidence="2">
    <location>
        <begin position="7"/>
        <end position="96"/>
    </location>
</feature>
<sequence>MNQSVNVAVQVIPVAPNHDLYEIVDQAISVIINSGVKYQVTPFETVMEGDYNQLMEIVKQVQEVCYTAGADKVICFIKIESSRDNVVLIEDKTGKYIS</sequence>
<dbReference type="AlphaFoldDB" id="A0A4R2G6D6"/>
<keyword evidence="4" id="KW-1185">Reference proteome</keyword>
<proteinExistence type="inferred from homology"/>
<evidence type="ECO:0000313" key="3">
    <source>
        <dbReference type="EMBL" id="TCO03308.1"/>
    </source>
</evidence>
<gene>
    <name evidence="3" type="ORF">EV194_12120</name>
</gene>
<name>A0A4R2G6D6_9BACT</name>
<evidence type="ECO:0000313" key="4">
    <source>
        <dbReference type="Proteomes" id="UP000295221"/>
    </source>
</evidence>
<dbReference type="Proteomes" id="UP000295221">
    <property type="component" value="Unassembled WGS sequence"/>
</dbReference>
<dbReference type="PANTHER" id="PTHR33777:SF1">
    <property type="entry name" value="UPF0045 PROTEIN ECM15"/>
    <property type="match status" value="1"/>
</dbReference>
<dbReference type="GO" id="GO:0005829">
    <property type="term" value="C:cytosol"/>
    <property type="evidence" value="ECO:0007669"/>
    <property type="project" value="TreeGrafter"/>
</dbReference>
<evidence type="ECO:0000259" key="2">
    <source>
        <dbReference type="Pfam" id="PF01910"/>
    </source>
</evidence>
<comment type="caution">
    <text evidence="3">The sequence shown here is derived from an EMBL/GenBank/DDBJ whole genome shotgun (WGS) entry which is preliminary data.</text>
</comment>
<accession>A0A4R2G6D6</accession>
<dbReference type="InterPro" id="IPR002767">
    <property type="entry name" value="Thiamine_BP"/>
</dbReference>
<dbReference type="RefSeq" id="WP_132435515.1">
    <property type="nucleotide sequence ID" value="NZ_SLWK01000021.1"/>
</dbReference>
<dbReference type="PANTHER" id="PTHR33777">
    <property type="entry name" value="UPF0045 PROTEIN ECM15"/>
    <property type="match status" value="1"/>
</dbReference>
<reference evidence="3 4" key="1">
    <citation type="submission" date="2019-03" db="EMBL/GenBank/DDBJ databases">
        <title>Genomic Encyclopedia of Type Strains, Phase IV (KMG-IV): sequencing the most valuable type-strain genomes for metagenomic binning, comparative biology and taxonomic classification.</title>
        <authorList>
            <person name="Goeker M."/>
        </authorList>
    </citation>
    <scope>NUCLEOTIDE SEQUENCE [LARGE SCALE GENOMIC DNA]</scope>
    <source>
        <strain evidence="3 4">DSM 24179</strain>
    </source>
</reference>
<dbReference type="InterPro" id="IPR029756">
    <property type="entry name" value="MTH1187/YkoF-like"/>
</dbReference>
<organism evidence="3 4">
    <name type="scientific">Natronoflexus pectinivorans</name>
    <dbReference type="NCBI Taxonomy" id="682526"/>
    <lineage>
        <taxon>Bacteria</taxon>
        <taxon>Pseudomonadati</taxon>
        <taxon>Bacteroidota</taxon>
        <taxon>Bacteroidia</taxon>
        <taxon>Marinilabiliales</taxon>
        <taxon>Marinilabiliaceae</taxon>
        <taxon>Natronoflexus</taxon>
    </lineage>
</organism>
<dbReference type="OrthoDB" id="5886358at2"/>
<comment type="similarity">
    <text evidence="1">Belongs to the UPF0045 family.</text>
</comment>
<dbReference type="EMBL" id="SLWK01000021">
    <property type="protein sequence ID" value="TCO03308.1"/>
    <property type="molecule type" value="Genomic_DNA"/>
</dbReference>
<dbReference type="InterPro" id="IPR051614">
    <property type="entry name" value="UPF0045_domain"/>
</dbReference>
<dbReference type="Gene3D" id="3.30.70.930">
    <property type="match status" value="1"/>
</dbReference>
<evidence type="ECO:0000256" key="1">
    <source>
        <dbReference type="ARBA" id="ARBA00010272"/>
    </source>
</evidence>
<dbReference type="Pfam" id="PF01910">
    <property type="entry name" value="Thiamine_BP"/>
    <property type="match status" value="1"/>
</dbReference>
<protein>
    <submittedName>
        <fullName evidence="3">Uncharacterized protein (TIGR00106 family)</fullName>
    </submittedName>
</protein>